<dbReference type="Pfam" id="PF01037">
    <property type="entry name" value="AsnC_trans_reg"/>
    <property type="match status" value="2"/>
</dbReference>
<proteinExistence type="predicted"/>
<dbReference type="SUPFAM" id="SSF54909">
    <property type="entry name" value="Dimeric alpha+beta barrel"/>
    <property type="match status" value="2"/>
</dbReference>
<reference evidence="2 3" key="1">
    <citation type="journal article" date="2019" name="Environ. Microbiol.">
        <title>Genomics insights into ecotype formation of ammonia-oxidizing archaea in the deep ocean.</title>
        <authorList>
            <person name="Wang Y."/>
            <person name="Huang J.M."/>
            <person name="Cui G.J."/>
            <person name="Nunoura T."/>
            <person name="Takaki Y."/>
            <person name="Li W.L."/>
            <person name="Li J."/>
            <person name="Gao Z.M."/>
            <person name="Takai K."/>
            <person name="Zhang A.Q."/>
            <person name="Stepanauskas R."/>
        </authorList>
    </citation>
    <scope>NUCLEOTIDE SEQUENCE [LARGE SCALE GENOMIC DNA]</scope>
    <source>
        <strain evidence="2 3">C4</strain>
    </source>
</reference>
<dbReference type="InterPro" id="IPR050684">
    <property type="entry name" value="HTH-Siroheme_Decarb"/>
</dbReference>
<dbReference type="PANTHER" id="PTHR43413">
    <property type="entry name" value="TRANSCRIPTIONAL REGULATOR, ASNC FAMILY"/>
    <property type="match status" value="1"/>
</dbReference>
<sequence length="177" mass="19833">MVKAYVLIVNESGTEDSVISNLKNIPSITDAFGTFGTWDILTKLVSSNEENIQHDISNGIRKISNIRSTLTLLVDEKLGFLKTNETEQKVLDKYMAKAFVTIHCSKSDEYSVMKNLEEIPEVTEANLLVGHNELICKIMSPTFNDISEIVSKKVRKIHGIKSTNTINVINNQGFSRK</sequence>
<feature type="domain" description="Transcription regulator AsnC/Lrp ligand binding" evidence="1">
    <location>
        <begin position="100"/>
        <end position="170"/>
    </location>
</feature>
<evidence type="ECO:0000259" key="1">
    <source>
        <dbReference type="Pfam" id="PF01037"/>
    </source>
</evidence>
<dbReference type="EMBL" id="JACATK010000016">
    <property type="protein sequence ID" value="NWJ29976.1"/>
    <property type="molecule type" value="Genomic_DNA"/>
</dbReference>
<evidence type="ECO:0000313" key="3">
    <source>
        <dbReference type="Proteomes" id="UP000568446"/>
    </source>
</evidence>
<name>A0A7K4ML95_9ARCH</name>
<dbReference type="InterPro" id="IPR011008">
    <property type="entry name" value="Dimeric_a/b-barrel"/>
</dbReference>
<dbReference type="Proteomes" id="UP000568446">
    <property type="component" value="Unassembled WGS sequence"/>
</dbReference>
<gene>
    <name evidence="2" type="ORF">HX850_03575</name>
</gene>
<dbReference type="AlphaFoldDB" id="A0A7K4ML95"/>
<protein>
    <submittedName>
        <fullName evidence="2">Lrp/AsnC ligand binding domain-containing protein</fullName>
    </submittedName>
</protein>
<feature type="domain" description="Transcription regulator AsnC/Lrp ligand binding" evidence="1">
    <location>
        <begin position="15"/>
        <end position="74"/>
    </location>
</feature>
<organism evidence="2 3">
    <name type="scientific">Marine Group I thaumarchaeote</name>
    <dbReference type="NCBI Taxonomy" id="2511932"/>
    <lineage>
        <taxon>Archaea</taxon>
        <taxon>Nitrososphaerota</taxon>
        <taxon>Marine Group I</taxon>
    </lineage>
</organism>
<comment type="caution">
    <text evidence="2">The sequence shown here is derived from an EMBL/GenBank/DDBJ whole genome shotgun (WGS) entry which is preliminary data.</text>
</comment>
<dbReference type="Gene3D" id="3.30.70.920">
    <property type="match status" value="2"/>
</dbReference>
<dbReference type="InterPro" id="IPR019887">
    <property type="entry name" value="Tscrpt_reg_AsnC/Lrp_C"/>
</dbReference>
<evidence type="ECO:0000313" key="2">
    <source>
        <dbReference type="EMBL" id="NWJ29976.1"/>
    </source>
</evidence>
<accession>A0A7K4ML95</accession>
<dbReference type="PANTHER" id="PTHR43413:SF6">
    <property type="entry name" value="REGULATORY PROTEIN ASNC"/>
    <property type="match status" value="1"/>
</dbReference>